<protein>
    <recommendedName>
        <fullName evidence="1">F-box domain-containing protein</fullName>
    </recommendedName>
</protein>
<dbReference type="Proteomes" id="UP000008068">
    <property type="component" value="Unassembled WGS sequence"/>
</dbReference>
<dbReference type="AlphaFoldDB" id="G0MC83"/>
<dbReference type="STRING" id="135651.G0MC83"/>
<accession>G0MC83</accession>
<reference evidence="3" key="1">
    <citation type="submission" date="2011-07" db="EMBL/GenBank/DDBJ databases">
        <authorList>
            <consortium name="Caenorhabditis brenneri Sequencing and Analysis Consortium"/>
            <person name="Wilson R.K."/>
        </authorList>
    </citation>
    <scope>NUCLEOTIDE SEQUENCE [LARGE SCALE GENOMIC DNA]</scope>
    <source>
        <strain evidence="3">PB2801</strain>
    </source>
</reference>
<feature type="domain" description="F-box" evidence="1">
    <location>
        <begin position="4"/>
        <end position="58"/>
    </location>
</feature>
<dbReference type="PANTHER" id="PTHR22899">
    <property type="entry name" value="CYCLIN-RELATED F-BOX FAMILY"/>
    <property type="match status" value="1"/>
</dbReference>
<sequence length="373" mass="43882">MTNSIPLLQLPNDERLQVLRCMDRMSLLFFSLISRNTKDLVRSLRVKPITHHRFFSSNLPPVQIGFSDTIGLSMRCWDITVSFYKEQQDNMKVLEKPNKVWIKVKESDGLNTRYTEIEFLSPMEIKEWYEHILYIINESRQATQMILYQESDRFDMEIAKTVFGKINYLTCFFSRPNNHGRNVLRIFGPELKQLTLTFNPYPRGDTRLRKMLIQNLDILDLGGHNSFKRLNLRDLLICNAHRITFSLNGKFDKINQFLKLWIKGANARLQKLAIEQRTNFNEEEILKGIRIIREIPQEENIVYGEKFDYRFAYRTRAVDIERYDGTRGTTSPLSALAEHQGPCQITQTQTYPSLFRGWSYANFAGYITFPSVF</sequence>
<dbReference type="InterPro" id="IPR053222">
    <property type="entry name" value="Zygotic_Embryogenesis-Asso"/>
</dbReference>
<evidence type="ECO:0000313" key="3">
    <source>
        <dbReference type="Proteomes" id="UP000008068"/>
    </source>
</evidence>
<evidence type="ECO:0000313" key="2">
    <source>
        <dbReference type="EMBL" id="EGT45758.1"/>
    </source>
</evidence>
<organism evidence="3">
    <name type="scientific">Caenorhabditis brenneri</name>
    <name type="common">Nematode worm</name>
    <dbReference type="NCBI Taxonomy" id="135651"/>
    <lineage>
        <taxon>Eukaryota</taxon>
        <taxon>Metazoa</taxon>
        <taxon>Ecdysozoa</taxon>
        <taxon>Nematoda</taxon>
        <taxon>Chromadorea</taxon>
        <taxon>Rhabditida</taxon>
        <taxon>Rhabditina</taxon>
        <taxon>Rhabditomorpha</taxon>
        <taxon>Rhabditoidea</taxon>
        <taxon>Rhabditidae</taxon>
        <taxon>Peloderinae</taxon>
        <taxon>Caenorhabditis</taxon>
    </lineage>
</organism>
<dbReference type="PROSITE" id="PS50181">
    <property type="entry name" value="FBOX"/>
    <property type="match status" value="1"/>
</dbReference>
<proteinExistence type="predicted"/>
<name>G0MC83_CAEBE</name>
<dbReference type="Pfam" id="PF07735">
    <property type="entry name" value="FBA_2"/>
    <property type="match status" value="1"/>
</dbReference>
<dbReference type="PANTHER" id="PTHR22899:SF0">
    <property type="entry name" value="F-BOX ASSOCIATED DOMAIN-CONTAINING PROTEIN-RELATED"/>
    <property type="match status" value="1"/>
</dbReference>
<dbReference type="Pfam" id="PF00646">
    <property type="entry name" value="F-box"/>
    <property type="match status" value="1"/>
</dbReference>
<dbReference type="InterPro" id="IPR001810">
    <property type="entry name" value="F-box_dom"/>
</dbReference>
<gene>
    <name evidence="2" type="ORF">CAEBREN_04949</name>
</gene>
<dbReference type="OrthoDB" id="5911072at2759"/>
<dbReference type="EMBL" id="GL379789">
    <property type="protein sequence ID" value="EGT45758.1"/>
    <property type="molecule type" value="Genomic_DNA"/>
</dbReference>
<dbReference type="InterPro" id="IPR012885">
    <property type="entry name" value="F-box_Sdz-33"/>
</dbReference>
<dbReference type="HOGENOM" id="CLU_028840_1_3_1"/>
<dbReference type="InParanoid" id="G0MC83"/>
<evidence type="ECO:0000259" key="1">
    <source>
        <dbReference type="PROSITE" id="PS50181"/>
    </source>
</evidence>
<dbReference type="OMA" id="CNAHRIT"/>
<keyword evidence="3" id="KW-1185">Reference proteome</keyword>